<proteinExistence type="predicted"/>
<comment type="caution">
    <text evidence="1">The sequence shown here is derived from an EMBL/GenBank/DDBJ whole genome shotgun (WGS) entry which is preliminary data.</text>
</comment>
<gene>
    <name evidence="1" type="ORF">HPB49_019637</name>
</gene>
<name>A0ACB8CAY5_DERSI</name>
<sequence length="259" mass="28965">MVIKMYVSGISASKEVKKNQQRSLMILESIKVPFESIDITEPGKEEDRDFMKEHCKKVDGVCTLPPHFFNEKEYCGDYEDFDQATEEDRLILFLKLDPSEYNLNGSSVVPEGLEPIVSPSDKGDVEAESGLVNGTHEDSTREDGTGDREENMEVSGDSKEQKQEGSTEEGDAEEKGEVDEGTEHVEEEKQEDVEEQKDEGGTGGDEVDSKAEEETEGAPSDEREEEKADDDEMKADDEATEELSGEKEDMVDVEEEKEE</sequence>
<keyword evidence="2" id="KW-1185">Reference proteome</keyword>
<reference evidence="1" key="1">
    <citation type="submission" date="2020-05" db="EMBL/GenBank/DDBJ databases">
        <title>Large-scale comparative analyses of tick genomes elucidate their genetic diversity and vector capacities.</title>
        <authorList>
            <person name="Jia N."/>
            <person name="Wang J."/>
            <person name="Shi W."/>
            <person name="Du L."/>
            <person name="Sun Y."/>
            <person name="Zhan W."/>
            <person name="Jiang J."/>
            <person name="Wang Q."/>
            <person name="Zhang B."/>
            <person name="Ji P."/>
            <person name="Sakyi L.B."/>
            <person name="Cui X."/>
            <person name="Yuan T."/>
            <person name="Jiang B."/>
            <person name="Yang W."/>
            <person name="Lam T.T.-Y."/>
            <person name="Chang Q."/>
            <person name="Ding S."/>
            <person name="Wang X."/>
            <person name="Zhu J."/>
            <person name="Ruan X."/>
            <person name="Zhao L."/>
            <person name="Wei J."/>
            <person name="Que T."/>
            <person name="Du C."/>
            <person name="Cheng J."/>
            <person name="Dai P."/>
            <person name="Han X."/>
            <person name="Huang E."/>
            <person name="Gao Y."/>
            <person name="Liu J."/>
            <person name="Shao H."/>
            <person name="Ye R."/>
            <person name="Li L."/>
            <person name="Wei W."/>
            <person name="Wang X."/>
            <person name="Wang C."/>
            <person name="Yang T."/>
            <person name="Huo Q."/>
            <person name="Li W."/>
            <person name="Guo W."/>
            <person name="Chen H."/>
            <person name="Zhou L."/>
            <person name="Ni X."/>
            <person name="Tian J."/>
            <person name="Zhou Y."/>
            <person name="Sheng Y."/>
            <person name="Liu T."/>
            <person name="Pan Y."/>
            <person name="Xia L."/>
            <person name="Li J."/>
            <person name="Zhao F."/>
            <person name="Cao W."/>
        </authorList>
    </citation>
    <scope>NUCLEOTIDE SEQUENCE</scope>
    <source>
        <strain evidence="1">Dsil-2018</strain>
    </source>
</reference>
<evidence type="ECO:0000313" key="1">
    <source>
        <dbReference type="EMBL" id="KAH7938067.1"/>
    </source>
</evidence>
<protein>
    <submittedName>
        <fullName evidence="1">Uncharacterized protein</fullName>
    </submittedName>
</protein>
<evidence type="ECO:0000313" key="2">
    <source>
        <dbReference type="Proteomes" id="UP000821865"/>
    </source>
</evidence>
<organism evidence="1 2">
    <name type="scientific">Dermacentor silvarum</name>
    <name type="common">Tick</name>
    <dbReference type="NCBI Taxonomy" id="543639"/>
    <lineage>
        <taxon>Eukaryota</taxon>
        <taxon>Metazoa</taxon>
        <taxon>Ecdysozoa</taxon>
        <taxon>Arthropoda</taxon>
        <taxon>Chelicerata</taxon>
        <taxon>Arachnida</taxon>
        <taxon>Acari</taxon>
        <taxon>Parasitiformes</taxon>
        <taxon>Ixodida</taxon>
        <taxon>Ixodoidea</taxon>
        <taxon>Ixodidae</taxon>
        <taxon>Rhipicephalinae</taxon>
        <taxon>Dermacentor</taxon>
    </lineage>
</organism>
<accession>A0ACB8CAY5</accession>
<dbReference type="Proteomes" id="UP000821865">
    <property type="component" value="Chromosome 8"/>
</dbReference>
<dbReference type="EMBL" id="CM023477">
    <property type="protein sequence ID" value="KAH7938067.1"/>
    <property type="molecule type" value="Genomic_DNA"/>
</dbReference>